<dbReference type="GO" id="GO:0005524">
    <property type="term" value="F:ATP binding"/>
    <property type="evidence" value="ECO:0007669"/>
    <property type="project" value="UniProtKB-KW"/>
</dbReference>
<dbReference type="PANTHER" id="PTHR10584:SF166">
    <property type="entry name" value="RIBOKINASE"/>
    <property type="match status" value="1"/>
</dbReference>
<evidence type="ECO:0000256" key="6">
    <source>
        <dbReference type="ARBA" id="ARBA00022842"/>
    </source>
</evidence>
<evidence type="ECO:0000256" key="5">
    <source>
        <dbReference type="ARBA" id="ARBA00022840"/>
    </source>
</evidence>
<dbReference type="Gene3D" id="3.40.1190.20">
    <property type="match status" value="1"/>
</dbReference>
<keyword evidence="4 9" id="KW-0418">Kinase</keyword>
<dbReference type="EMBL" id="LR134492">
    <property type="protein sequence ID" value="VEI66206.1"/>
    <property type="molecule type" value="Genomic_DNA"/>
</dbReference>
<keyword evidence="5" id="KW-0067">ATP-binding</keyword>
<keyword evidence="6" id="KW-0460">Magnesium</keyword>
<sequence>MSKIVVAGSLHYDIMLQAPHRPEKGETVIGSSCAYKFGGKGGNQAVSAAKAGAQVSFVGAVGADDPGRFLLAVLMENQVDTRHVEITSAAPSGMSVAIMDAEGDYGAVVVSNANNLIAPQQLDQGSLWQDTGMLLLQNEVPEAINLVAAKQAKNHGALVCLNAAPARELSAQLQACIDLLVVNAVEARDLSGITVNDLQQACMAAEALSASFKAVVVTAGEHGVAFCEAGSSSQSLPALKVELVSTHGAGDCFMGMLCASLLQGQTLPQAVARANKAAAEHVSHPTR</sequence>
<dbReference type="KEGG" id="sfw:WN53_15245"/>
<dbReference type="EC" id="2.7.1.15" evidence="9"/>
<gene>
    <name evidence="9" type="primary">rbsK_1</name>
    <name evidence="9" type="ORF">NCTC13193_01554</name>
</gene>
<evidence type="ECO:0000256" key="2">
    <source>
        <dbReference type="ARBA" id="ARBA00022723"/>
    </source>
</evidence>
<dbReference type="InterPro" id="IPR002139">
    <property type="entry name" value="Ribo/fructo_kinase"/>
</dbReference>
<keyword evidence="7" id="KW-0630">Potassium</keyword>
<evidence type="ECO:0000313" key="9">
    <source>
        <dbReference type="EMBL" id="VEI66206.1"/>
    </source>
</evidence>
<accession>A0A0F7HCX7</accession>
<keyword evidence="3" id="KW-0547">Nucleotide-binding</keyword>
<name>A0A0F7HCX7_SERFO</name>
<keyword evidence="8" id="KW-0119">Carbohydrate metabolism</keyword>
<dbReference type="GO" id="GO:0046872">
    <property type="term" value="F:metal ion binding"/>
    <property type="evidence" value="ECO:0007669"/>
    <property type="project" value="UniProtKB-KW"/>
</dbReference>
<keyword evidence="2" id="KW-0479">Metal-binding</keyword>
<dbReference type="CDD" id="cd01174">
    <property type="entry name" value="ribokinase"/>
    <property type="match status" value="1"/>
</dbReference>
<dbReference type="SUPFAM" id="SSF53613">
    <property type="entry name" value="Ribokinase-like"/>
    <property type="match status" value="1"/>
</dbReference>
<evidence type="ECO:0000256" key="4">
    <source>
        <dbReference type="ARBA" id="ARBA00022777"/>
    </source>
</evidence>
<keyword evidence="1 9" id="KW-0808">Transferase</keyword>
<protein>
    <submittedName>
        <fullName evidence="9">Ribokinase</fullName>
        <ecNumber evidence="9">2.7.1.15</ecNumber>
    </submittedName>
</protein>
<dbReference type="GeneID" id="30321528"/>
<dbReference type="Pfam" id="PF00294">
    <property type="entry name" value="PfkB"/>
    <property type="match status" value="1"/>
</dbReference>
<dbReference type="PANTHER" id="PTHR10584">
    <property type="entry name" value="SUGAR KINASE"/>
    <property type="match status" value="1"/>
</dbReference>
<evidence type="ECO:0000256" key="1">
    <source>
        <dbReference type="ARBA" id="ARBA00022679"/>
    </source>
</evidence>
<evidence type="ECO:0000256" key="8">
    <source>
        <dbReference type="ARBA" id="ARBA00023277"/>
    </source>
</evidence>
<proteinExistence type="predicted"/>
<dbReference type="InterPro" id="IPR029056">
    <property type="entry name" value="Ribokinase-like"/>
</dbReference>
<dbReference type="InterPro" id="IPR011877">
    <property type="entry name" value="Ribokinase"/>
</dbReference>
<dbReference type="PRINTS" id="PR00990">
    <property type="entry name" value="RIBOKINASE"/>
</dbReference>
<dbReference type="InterPro" id="IPR011611">
    <property type="entry name" value="PfkB_dom"/>
</dbReference>
<dbReference type="GO" id="GO:0006014">
    <property type="term" value="P:D-ribose metabolic process"/>
    <property type="evidence" value="ECO:0007669"/>
    <property type="project" value="InterPro"/>
</dbReference>
<evidence type="ECO:0000313" key="10">
    <source>
        <dbReference type="Proteomes" id="UP000270487"/>
    </source>
</evidence>
<dbReference type="Proteomes" id="UP000270487">
    <property type="component" value="Chromosome"/>
</dbReference>
<evidence type="ECO:0000256" key="3">
    <source>
        <dbReference type="ARBA" id="ARBA00022741"/>
    </source>
</evidence>
<dbReference type="AlphaFoldDB" id="A0A0F7HCX7"/>
<dbReference type="RefSeq" id="WP_024484937.1">
    <property type="nucleotide sequence ID" value="NZ_CAMISF010000001.1"/>
</dbReference>
<dbReference type="GO" id="GO:0004747">
    <property type="term" value="F:ribokinase activity"/>
    <property type="evidence" value="ECO:0007669"/>
    <property type="project" value="UniProtKB-EC"/>
</dbReference>
<reference evidence="9 10" key="1">
    <citation type="submission" date="2018-12" db="EMBL/GenBank/DDBJ databases">
        <authorList>
            <consortium name="Pathogen Informatics"/>
        </authorList>
    </citation>
    <scope>NUCLEOTIDE SEQUENCE [LARGE SCALE GENOMIC DNA]</scope>
    <source>
        <strain evidence="9 10">NCTC13193</strain>
    </source>
</reference>
<organism evidence="9 10">
    <name type="scientific">Serratia fonticola</name>
    <dbReference type="NCBI Taxonomy" id="47917"/>
    <lineage>
        <taxon>Bacteria</taxon>
        <taxon>Pseudomonadati</taxon>
        <taxon>Pseudomonadota</taxon>
        <taxon>Gammaproteobacteria</taxon>
        <taxon>Enterobacterales</taxon>
        <taxon>Yersiniaceae</taxon>
        <taxon>Serratia</taxon>
    </lineage>
</organism>
<evidence type="ECO:0000256" key="7">
    <source>
        <dbReference type="ARBA" id="ARBA00022958"/>
    </source>
</evidence>